<dbReference type="InterPro" id="IPR050963">
    <property type="entry name" value="Sirohydro_Cobaltochel/CbiX"/>
</dbReference>
<comment type="caution">
    <text evidence="3">The sequence shown here is derived from an EMBL/GenBank/DDBJ whole genome shotgun (WGS) entry which is preliminary data.</text>
</comment>
<dbReference type="EMBL" id="JAAAHS010000198">
    <property type="protein sequence ID" value="NBE54201.1"/>
    <property type="molecule type" value="Genomic_DNA"/>
</dbReference>
<dbReference type="InterPro" id="IPR002762">
    <property type="entry name" value="CbiX-like"/>
</dbReference>
<keyword evidence="2" id="KW-0456">Lyase</keyword>
<keyword evidence="4" id="KW-1185">Reference proteome</keyword>
<evidence type="ECO:0000313" key="3">
    <source>
        <dbReference type="EMBL" id="NBE54201.1"/>
    </source>
</evidence>
<dbReference type="Gene3D" id="3.40.50.1400">
    <property type="match status" value="2"/>
</dbReference>
<dbReference type="SUPFAM" id="SSF53800">
    <property type="entry name" value="Chelatase"/>
    <property type="match status" value="1"/>
</dbReference>
<dbReference type="PANTHER" id="PTHR33542:SF3">
    <property type="entry name" value="SIROHYDROCHLORIN FERROCHELATASE, CHLOROPLASTIC"/>
    <property type="match status" value="1"/>
</dbReference>
<keyword evidence="1" id="KW-0479">Metal-binding</keyword>
<dbReference type="GO" id="GO:0016829">
    <property type="term" value="F:lyase activity"/>
    <property type="evidence" value="ECO:0007669"/>
    <property type="project" value="UniProtKB-KW"/>
</dbReference>
<reference evidence="3" key="1">
    <citation type="submission" date="2020-01" db="EMBL/GenBank/DDBJ databases">
        <title>Whole-genome analyses of novel actinobacteria.</title>
        <authorList>
            <person name="Sahin N."/>
        </authorList>
    </citation>
    <scope>NUCLEOTIDE SEQUENCE</scope>
    <source>
        <strain evidence="3">YC537</strain>
    </source>
</reference>
<dbReference type="CDD" id="cd03414">
    <property type="entry name" value="CbiX_SirB_C"/>
    <property type="match status" value="1"/>
</dbReference>
<evidence type="ECO:0000256" key="1">
    <source>
        <dbReference type="ARBA" id="ARBA00022723"/>
    </source>
</evidence>
<dbReference type="Pfam" id="PF01903">
    <property type="entry name" value="CbiX"/>
    <property type="match status" value="2"/>
</dbReference>
<dbReference type="PANTHER" id="PTHR33542">
    <property type="entry name" value="SIROHYDROCHLORIN FERROCHELATASE, CHLOROPLASTIC"/>
    <property type="match status" value="1"/>
</dbReference>
<sequence length="281" mass="28799">MTTPPPEPAAGRAALLVLGSGTRDAAAAAALRDLVHALELRAPELPVAGGLPGSATAPQDAALAALVERGAARVVAVPLDLAPAGRAHAADLAALARAAERHPATAYTCGRALGPDPVLMDVSERRVDAALAAVSLRERAAVTVLLVGPGSTDAAANAEVHRAARLLWEGRGYAGVEVAFVSPAAPDVPGGLDRCVRLGARRIVVLPYVLFDGALAGRVRQQAEGWAEAHPDVDVRAADPVGPAPELIDLVLARYREAAGDTWDRDATVAVSERMGPAHAY</sequence>
<evidence type="ECO:0000256" key="2">
    <source>
        <dbReference type="ARBA" id="ARBA00023239"/>
    </source>
</evidence>
<proteinExistence type="predicted"/>
<dbReference type="GO" id="GO:0046872">
    <property type="term" value="F:metal ion binding"/>
    <property type="evidence" value="ECO:0007669"/>
    <property type="project" value="UniProtKB-KW"/>
</dbReference>
<dbReference type="RefSeq" id="WP_161700777.1">
    <property type="nucleotide sequence ID" value="NZ_JAAAHS010000198.1"/>
</dbReference>
<dbReference type="OrthoDB" id="9797895at2"/>
<dbReference type="AlphaFoldDB" id="A0A964XNH3"/>
<organism evidence="3 4">
    <name type="scientific">Streptomyces boluensis</name>
    <dbReference type="NCBI Taxonomy" id="1775135"/>
    <lineage>
        <taxon>Bacteria</taxon>
        <taxon>Bacillati</taxon>
        <taxon>Actinomycetota</taxon>
        <taxon>Actinomycetes</taxon>
        <taxon>Kitasatosporales</taxon>
        <taxon>Streptomycetaceae</taxon>
        <taxon>Streptomyces</taxon>
    </lineage>
</organism>
<name>A0A964XNH3_9ACTN</name>
<dbReference type="Proteomes" id="UP000598297">
    <property type="component" value="Unassembled WGS sequence"/>
</dbReference>
<protein>
    <submittedName>
        <fullName evidence="3">Sirohydrochlorin chelatase</fullName>
    </submittedName>
</protein>
<evidence type="ECO:0000313" key="4">
    <source>
        <dbReference type="Proteomes" id="UP000598297"/>
    </source>
</evidence>
<gene>
    <name evidence="3" type="ORF">GUY60_22830</name>
</gene>
<accession>A0A964XNH3</accession>